<dbReference type="InterPro" id="IPR009057">
    <property type="entry name" value="Homeodomain-like_sf"/>
</dbReference>
<dbReference type="EMBL" id="CP054698">
    <property type="protein sequence ID" value="QMS87667.1"/>
    <property type="molecule type" value="Genomic_DNA"/>
</dbReference>
<accession>A0A7D7LFL1</accession>
<dbReference type="GO" id="GO:0003700">
    <property type="term" value="F:DNA-binding transcription factor activity"/>
    <property type="evidence" value="ECO:0007669"/>
    <property type="project" value="InterPro"/>
</dbReference>
<proteinExistence type="predicted"/>
<dbReference type="PROSITE" id="PS01124">
    <property type="entry name" value="HTH_ARAC_FAMILY_2"/>
    <property type="match status" value="1"/>
</dbReference>
<dbReference type="GO" id="GO:0043565">
    <property type="term" value="F:sequence-specific DNA binding"/>
    <property type="evidence" value="ECO:0007669"/>
    <property type="project" value="InterPro"/>
</dbReference>
<dbReference type="PANTHER" id="PTHR46796:SF6">
    <property type="entry name" value="ARAC SUBFAMILY"/>
    <property type="match status" value="1"/>
</dbReference>
<evidence type="ECO:0000259" key="4">
    <source>
        <dbReference type="PROSITE" id="PS01124"/>
    </source>
</evidence>
<organism evidence="5 6">
    <name type="scientific">Nostoc edaphicum CCNP1411</name>
    <dbReference type="NCBI Taxonomy" id="1472755"/>
    <lineage>
        <taxon>Bacteria</taxon>
        <taxon>Bacillati</taxon>
        <taxon>Cyanobacteriota</taxon>
        <taxon>Cyanophyceae</taxon>
        <taxon>Nostocales</taxon>
        <taxon>Nostocaceae</taxon>
        <taxon>Nostoc</taxon>
    </lineage>
</organism>
<gene>
    <name evidence="5" type="ORF">HUN01_08770</name>
</gene>
<dbReference type="SMART" id="SM00342">
    <property type="entry name" value="HTH_ARAC"/>
    <property type="match status" value="1"/>
</dbReference>
<dbReference type="Gene3D" id="1.10.10.60">
    <property type="entry name" value="Homeodomain-like"/>
    <property type="match status" value="2"/>
</dbReference>
<name>A0A7D7LFL1_9NOSO</name>
<dbReference type="SUPFAM" id="SSF46689">
    <property type="entry name" value="Homeodomain-like"/>
    <property type="match status" value="2"/>
</dbReference>
<evidence type="ECO:0000256" key="3">
    <source>
        <dbReference type="ARBA" id="ARBA00023163"/>
    </source>
</evidence>
<protein>
    <submittedName>
        <fullName evidence="5">Helix-turn-helix transcriptional regulator</fullName>
    </submittedName>
</protein>
<evidence type="ECO:0000313" key="6">
    <source>
        <dbReference type="Proteomes" id="UP000514713"/>
    </source>
</evidence>
<dbReference type="Proteomes" id="UP000514713">
    <property type="component" value="Chromosome"/>
</dbReference>
<keyword evidence="1" id="KW-0805">Transcription regulation</keyword>
<dbReference type="InterPro" id="IPR018060">
    <property type="entry name" value="HTH_AraC"/>
</dbReference>
<dbReference type="PANTHER" id="PTHR46796">
    <property type="entry name" value="HTH-TYPE TRANSCRIPTIONAL ACTIVATOR RHAS-RELATED"/>
    <property type="match status" value="1"/>
</dbReference>
<reference evidence="6" key="1">
    <citation type="submission" date="2020-06" db="EMBL/GenBank/DDBJ databases">
        <title>Nostoc edaphicum CCNP1411 genome.</title>
        <authorList>
            <person name="Fidor A."/>
            <person name="Grabski M."/>
            <person name="Gawor J."/>
            <person name="Gromadka R."/>
            <person name="Wegrzyn G."/>
            <person name="Mazur-Marzec H."/>
        </authorList>
    </citation>
    <scope>NUCLEOTIDE SEQUENCE [LARGE SCALE GENOMIC DNA]</scope>
    <source>
        <strain evidence="6">CCNP1411</strain>
    </source>
</reference>
<keyword evidence="6" id="KW-1185">Reference proteome</keyword>
<feature type="domain" description="HTH araC/xylS-type" evidence="4">
    <location>
        <begin position="198"/>
        <end position="296"/>
    </location>
</feature>
<dbReference type="InterPro" id="IPR050204">
    <property type="entry name" value="AraC_XylS_family_regulators"/>
</dbReference>
<dbReference type="RefSeq" id="WP_181930942.1">
    <property type="nucleotide sequence ID" value="NZ_CP054698.1"/>
</dbReference>
<sequence>MNLLKEFLFNPPECKIPLDQPPLEALPQWGHWLETPELMVAIIPPGHLEVNIRSPLNLVVTSFGETRGIAAFNADRLQPYQALPGGFDIVPQDSTYTSVEDASCFVVFGYSQSFLERIVKVEAEGQKIELQPGQIPKTHWGLSAAIAMQEFFYNGQIGGAFYLESVATAVLAQIIHRRSNLSGRLKRPPEFLDPNLLKSALEYIRAHLSEELNLNQIAATVGFSPYHFARAFKVTTGLSPYQYVLRCRLELAQQLLQNQKRSLAQVAAEAGFGNQSHMTSVFQRMLRTTPKRYQQEMSSILDHK</sequence>
<keyword evidence="2" id="KW-0238">DNA-binding</keyword>
<keyword evidence="3" id="KW-0804">Transcription</keyword>
<evidence type="ECO:0000313" key="5">
    <source>
        <dbReference type="EMBL" id="QMS87667.1"/>
    </source>
</evidence>
<evidence type="ECO:0000256" key="2">
    <source>
        <dbReference type="ARBA" id="ARBA00023125"/>
    </source>
</evidence>
<dbReference type="Pfam" id="PF12833">
    <property type="entry name" value="HTH_18"/>
    <property type="match status" value="1"/>
</dbReference>
<dbReference type="AlphaFoldDB" id="A0A7D7LFL1"/>
<dbReference type="KEGG" id="ned:HUN01_08770"/>
<evidence type="ECO:0000256" key="1">
    <source>
        <dbReference type="ARBA" id="ARBA00023015"/>
    </source>
</evidence>